<comment type="caution">
    <text evidence="1">The sequence shown here is derived from an EMBL/GenBank/DDBJ whole genome shotgun (WGS) entry which is preliminary data.</text>
</comment>
<reference evidence="1 2" key="1">
    <citation type="submission" date="2021-06" db="EMBL/GenBank/DDBJ databases">
        <title>Caerostris extrusa draft genome.</title>
        <authorList>
            <person name="Kono N."/>
            <person name="Arakawa K."/>
        </authorList>
    </citation>
    <scope>NUCLEOTIDE SEQUENCE [LARGE SCALE GENOMIC DNA]</scope>
</reference>
<proteinExistence type="predicted"/>
<evidence type="ECO:0000313" key="2">
    <source>
        <dbReference type="Proteomes" id="UP001054945"/>
    </source>
</evidence>
<gene>
    <name evidence="1" type="ORF">CEXT_704271</name>
</gene>
<evidence type="ECO:0000313" key="1">
    <source>
        <dbReference type="EMBL" id="GIY91695.1"/>
    </source>
</evidence>
<dbReference type="EMBL" id="BPLR01000041">
    <property type="protein sequence ID" value="GIY91695.1"/>
    <property type="molecule type" value="Genomic_DNA"/>
</dbReference>
<name>A0AAV4XCK4_CAEEX</name>
<protein>
    <submittedName>
        <fullName evidence="1">Uncharacterized protein</fullName>
    </submittedName>
</protein>
<dbReference type="Proteomes" id="UP001054945">
    <property type="component" value="Unassembled WGS sequence"/>
</dbReference>
<sequence>MNVLFSGESYALCHYAQHPVLSLLIFCSHGSLRPTRLITIMKYERVRAIPFKAAPDFHGRDGRERALILNIPNGLGETVF</sequence>
<dbReference type="AlphaFoldDB" id="A0AAV4XCK4"/>
<accession>A0AAV4XCK4</accession>
<organism evidence="1 2">
    <name type="scientific">Caerostris extrusa</name>
    <name type="common">Bark spider</name>
    <name type="synonym">Caerostris bankana</name>
    <dbReference type="NCBI Taxonomy" id="172846"/>
    <lineage>
        <taxon>Eukaryota</taxon>
        <taxon>Metazoa</taxon>
        <taxon>Ecdysozoa</taxon>
        <taxon>Arthropoda</taxon>
        <taxon>Chelicerata</taxon>
        <taxon>Arachnida</taxon>
        <taxon>Araneae</taxon>
        <taxon>Araneomorphae</taxon>
        <taxon>Entelegynae</taxon>
        <taxon>Araneoidea</taxon>
        <taxon>Araneidae</taxon>
        <taxon>Caerostris</taxon>
    </lineage>
</organism>
<keyword evidence="2" id="KW-1185">Reference proteome</keyword>